<dbReference type="OrthoDB" id="10561222at2759"/>
<keyword evidence="2" id="KW-1185">Reference proteome</keyword>
<protein>
    <submittedName>
        <fullName evidence="1">Uncharacterized protein</fullName>
    </submittedName>
</protein>
<sequence length="157" mass="17248">MRYKGLSSLRPTRISARNLFWMDGSMHFASTTSNYDAAVLPSRERILDLCASHLVPAVSVAAEPPIPATEQIPPCPLLALHETLTSIQTNLSDPLRSLHPQQGQESLHELEMREMTRAFNGMLCGAIRLVQENGTDGPEVFAVLEHAKVIVGDCSEQ</sequence>
<dbReference type="EMBL" id="BLZA01000040">
    <property type="protein sequence ID" value="GHJ89372.1"/>
    <property type="molecule type" value="Genomic_DNA"/>
</dbReference>
<gene>
    <name evidence="1" type="ORF">NliqN6_5774</name>
</gene>
<dbReference type="Proteomes" id="UP000620104">
    <property type="component" value="Unassembled WGS sequence"/>
</dbReference>
<reference evidence="1" key="1">
    <citation type="submission" date="2020-07" db="EMBL/GenBank/DDBJ databases">
        <title>Draft Genome Sequence of a Deep-Sea Yeast, Naganishia (Cryptococcus) liquefaciens strain N6.</title>
        <authorList>
            <person name="Han Y.W."/>
            <person name="Kajitani R."/>
            <person name="Morimoto H."/>
            <person name="Parhat M."/>
            <person name="Tsubouchi H."/>
            <person name="Bakenova O."/>
            <person name="Ogata M."/>
            <person name="Argunhan B."/>
            <person name="Aoki R."/>
            <person name="Kajiwara S."/>
            <person name="Itoh T."/>
            <person name="Iwasaki H."/>
        </authorList>
    </citation>
    <scope>NUCLEOTIDE SEQUENCE</scope>
    <source>
        <strain evidence="1">N6</strain>
    </source>
</reference>
<accession>A0A8H3TYD8</accession>
<evidence type="ECO:0000313" key="1">
    <source>
        <dbReference type="EMBL" id="GHJ89372.1"/>
    </source>
</evidence>
<evidence type="ECO:0000313" key="2">
    <source>
        <dbReference type="Proteomes" id="UP000620104"/>
    </source>
</evidence>
<comment type="caution">
    <text evidence="1">The sequence shown here is derived from an EMBL/GenBank/DDBJ whole genome shotgun (WGS) entry which is preliminary data.</text>
</comment>
<organism evidence="1 2">
    <name type="scientific">Naganishia liquefaciens</name>
    <dbReference type="NCBI Taxonomy" id="104408"/>
    <lineage>
        <taxon>Eukaryota</taxon>
        <taxon>Fungi</taxon>
        <taxon>Dikarya</taxon>
        <taxon>Basidiomycota</taxon>
        <taxon>Agaricomycotina</taxon>
        <taxon>Tremellomycetes</taxon>
        <taxon>Filobasidiales</taxon>
        <taxon>Filobasidiaceae</taxon>
        <taxon>Naganishia</taxon>
    </lineage>
</organism>
<name>A0A8H3TYD8_9TREE</name>
<dbReference type="AlphaFoldDB" id="A0A8H3TYD8"/>
<proteinExistence type="predicted"/>